<keyword evidence="2" id="KW-0548">Nucleotidyltransferase</keyword>
<dbReference type="EMBL" id="JAIMJA010000005">
    <property type="protein sequence ID" value="MCE2594500.1"/>
    <property type="molecule type" value="Genomic_DNA"/>
</dbReference>
<dbReference type="GO" id="GO:0016779">
    <property type="term" value="F:nucleotidyltransferase activity"/>
    <property type="evidence" value="ECO:0007669"/>
    <property type="project" value="UniProtKB-KW"/>
</dbReference>
<evidence type="ECO:0000256" key="1">
    <source>
        <dbReference type="SAM" id="Phobius"/>
    </source>
</evidence>
<feature type="transmembrane region" description="Helical" evidence="1">
    <location>
        <begin position="254"/>
        <end position="277"/>
    </location>
</feature>
<reference evidence="2 3" key="1">
    <citation type="journal article" date="2022" name="Environ. Microbiol. Rep.">
        <title>Eco-phylogenetic analyses reveal divergent evolution of vitamin B12 metabolism in the marine bacterial family 'Psychromonadaceae'.</title>
        <authorList>
            <person name="Jin X."/>
            <person name="Yang Y."/>
            <person name="Cao H."/>
            <person name="Gao B."/>
            <person name="Zhao Z."/>
        </authorList>
    </citation>
    <scope>NUCLEOTIDE SEQUENCE [LARGE SCALE GENOMIC DNA]</scope>
    <source>
        <strain evidence="2 3">MKS20</strain>
    </source>
</reference>
<organism evidence="2 3">
    <name type="scientific">Motilimonas cestriensis</name>
    <dbReference type="NCBI Taxonomy" id="2742685"/>
    <lineage>
        <taxon>Bacteria</taxon>
        <taxon>Pseudomonadati</taxon>
        <taxon>Pseudomonadota</taxon>
        <taxon>Gammaproteobacteria</taxon>
        <taxon>Alteromonadales</taxon>
        <taxon>Alteromonadales genera incertae sedis</taxon>
        <taxon>Motilimonas</taxon>
    </lineage>
</organism>
<keyword evidence="3" id="KW-1185">Reference proteome</keyword>
<dbReference type="PANTHER" id="PTHR43535:SF1">
    <property type="entry name" value="PHOSPHATIDATE CYTIDYLYLTRANSFERASE"/>
    <property type="match status" value="1"/>
</dbReference>
<keyword evidence="1" id="KW-0472">Membrane</keyword>
<name>A0ABS8WAS3_9GAMM</name>
<proteinExistence type="predicted"/>
<accession>A0ABS8WAS3</accession>
<sequence>MSQDMIWLFSGLAIFLSVASLIGKTLQLRSARAYRKAGQAVVDNPVLENLVARINAWWVMIGVLGIAFYFGQLGVTILFFFISFYALREFLTLVPTRNSDYPALFAAFYFALPMQYFLIGISWYSLWVIFIPVYLFLLLPILSSLGGDTARFLERTSKVQWGLMIAVYCVSAIPALLLLDIKGFEGRNLLLIAWLILVVQLSDVLQYVCGKLFGKTKIAPTLSPSKTVEGFVGGIALSMLVGAALYTMTPFQPWQAALFALLVNLLGFAGGIVMSAIKRDCGVKDWGNMIEGHGGMFDRIDSVCFAAPVFFHLVRYWWT</sequence>
<feature type="transmembrane region" description="Helical" evidence="1">
    <location>
        <begin position="191"/>
        <end position="209"/>
    </location>
</feature>
<evidence type="ECO:0000313" key="2">
    <source>
        <dbReference type="EMBL" id="MCE2594500.1"/>
    </source>
</evidence>
<feature type="transmembrane region" description="Helical" evidence="1">
    <location>
        <begin position="124"/>
        <end position="147"/>
    </location>
</feature>
<feature type="transmembrane region" description="Helical" evidence="1">
    <location>
        <begin position="159"/>
        <end position="179"/>
    </location>
</feature>
<dbReference type="Pfam" id="PF01148">
    <property type="entry name" value="CTP_transf_1"/>
    <property type="match status" value="1"/>
</dbReference>
<feature type="transmembrane region" description="Helical" evidence="1">
    <location>
        <begin position="230"/>
        <end position="248"/>
    </location>
</feature>
<protein>
    <submittedName>
        <fullName evidence="2">Phosphatidate cytidylyltransferase</fullName>
    </submittedName>
</protein>
<dbReference type="RefSeq" id="WP_233052038.1">
    <property type="nucleotide sequence ID" value="NZ_JAIMJA010000005.1"/>
</dbReference>
<dbReference type="PANTHER" id="PTHR43535">
    <property type="entry name" value="PHOSPHATIDATE CYTIDYLYLTRANSFERASE"/>
    <property type="match status" value="1"/>
</dbReference>
<evidence type="ECO:0000313" key="3">
    <source>
        <dbReference type="Proteomes" id="UP001201273"/>
    </source>
</evidence>
<feature type="transmembrane region" description="Helical" evidence="1">
    <location>
        <begin position="99"/>
        <end position="118"/>
    </location>
</feature>
<keyword evidence="1" id="KW-1133">Transmembrane helix</keyword>
<feature type="transmembrane region" description="Helical" evidence="1">
    <location>
        <begin position="57"/>
        <end position="87"/>
    </location>
</feature>
<keyword evidence="2" id="KW-0808">Transferase</keyword>
<keyword evidence="1" id="KW-0812">Transmembrane</keyword>
<dbReference type="Proteomes" id="UP001201273">
    <property type="component" value="Unassembled WGS sequence"/>
</dbReference>
<gene>
    <name evidence="2" type="ORF">K6Y31_06705</name>
</gene>
<comment type="caution">
    <text evidence="2">The sequence shown here is derived from an EMBL/GenBank/DDBJ whole genome shotgun (WGS) entry which is preliminary data.</text>
</comment>